<feature type="compositionally biased region" description="Low complexity" evidence="1">
    <location>
        <begin position="100"/>
        <end position="126"/>
    </location>
</feature>
<organism evidence="3 4">
    <name type="scientific">Marasmiellus scandens</name>
    <dbReference type="NCBI Taxonomy" id="2682957"/>
    <lineage>
        <taxon>Eukaryota</taxon>
        <taxon>Fungi</taxon>
        <taxon>Dikarya</taxon>
        <taxon>Basidiomycota</taxon>
        <taxon>Agaricomycotina</taxon>
        <taxon>Agaricomycetes</taxon>
        <taxon>Agaricomycetidae</taxon>
        <taxon>Agaricales</taxon>
        <taxon>Marasmiineae</taxon>
        <taxon>Omphalotaceae</taxon>
        <taxon>Marasmiellus</taxon>
    </lineage>
</organism>
<dbReference type="Pfam" id="PF20415">
    <property type="entry name" value="DUF6699"/>
    <property type="match status" value="1"/>
</dbReference>
<evidence type="ECO:0000313" key="3">
    <source>
        <dbReference type="EMBL" id="KAK7462443.1"/>
    </source>
</evidence>
<evidence type="ECO:0000259" key="2">
    <source>
        <dbReference type="Pfam" id="PF20415"/>
    </source>
</evidence>
<sequence>MSVYSPVAALGRSGTPFYNVPVVPASPSSGSSGSLTHSPRPSSIYSSRPPSIYAPSNPGSRNPSPSSPGVVPAVVPGSSIGSPVIPATSPSAAAYPIYQRPSPSVSSRASSRVRSSASSHASHSPGIVPPVVPPSISSISSVRSDRSRSLSPFPNCSPMPATEYQDHLTVPRGGDFLPFPSGATPRPSGGGSEEFFIPPLVDQNPGPSDTPDPIPLADASQLQAQAQRAAPPTPWHGPGAYPPTPYSPYHHPYYPPNPYPSAGGFTPHTPFASFTPHTPFNQPLPQTQPFGPSNAHNTPFPSTPAVLPGLNVGGHTPWNPTTPLQPSFPFFPGTPYAPAFNFGSATPHTPSANLSPLVYGPATPPVLLHPYLTPSILNWDLVHPPSMAKYTSQWGAVKPVGDILSEEGVSMVPIPGGGVKVARLRITSSSNDILGYWLPIWAPGGIVLSKHKLGDILQTIHEFLLAPLTPSETSLLFGTPGNVFNAREAKRRRAREGFGYVPGAVEGEEGYRRLDCLGVCRAFGGVWVGGVRLLEEDTLELENGGQTERKIEVELVLGVGQVGKVV</sequence>
<feature type="compositionally biased region" description="Pro residues" evidence="1">
    <location>
        <begin position="231"/>
        <end position="241"/>
    </location>
</feature>
<protein>
    <recommendedName>
        <fullName evidence="2">DUF6699 domain-containing protein</fullName>
    </recommendedName>
</protein>
<evidence type="ECO:0000256" key="1">
    <source>
        <dbReference type="SAM" id="MobiDB-lite"/>
    </source>
</evidence>
<feature type="compositionally biased region" description="Low complexity" evidence="1">
    <location>
        <begin position="20"/>
        <end position="86"/>
    </location>
</feature>
<evidence type="ECO:0000313" key="4">
    <source>
        <dbReference type="Proteomes" id="UP001498398"/>
    </source>
</evidence>
<keyword evidence="4" id="KW-1185">Reference proteome</keyword>
<proteinExistence type="predicted"/>
<feature type="compositionally biased region" description="Low complexity" evidence="1">
    <location>
        <begin position="215"/>
        <end position="230"/>
    </location>
</feature>
<dbReference type="InterPro" id="IPR046522">
    <property type="entry name" value="DUF6699"/>
</dbReference>
<comment type="caution">
    <text evidence="3">The sequence shown here is derived from an EMBL/GenBank/DDBJ whole genome shotgun (WGS) entry which is preliminary data.</text>
</comment>
<reference evidence="3 4" key="1">
    <citation type="submission" date="2024-01" db="EMBL/GenBank/DDBJ databases">
        <title>A draft genome for the cacao thread blight pathogen Marasmiellus scandens.</title>
        <authorList>
            <person name="Baruah I.K."/>
            <person name="Leung J."/>
            <person name="Bukari Y."/>
            <person name="Amoako-Attah I."/>
            <person name="Meinhardt L.W."/>
            <person name="Bailey B.A."/>
            <person name="Cohen S.P."/>
        </authorList>
    </citation>
    <scope>NUCLEOTIDE SEQUENCE [LARGE SCALE GENOMIC DNA]</scope>
    <source>
        <strain evidence="3 4">GH-19</strain>
    </source>
</reference>
<accession>A0ABR1JNF7</accession>
<feature type="domain" description="DUF6699" evidence="2">
    <location>
        <begin position="377"/>
        <end position="526"/>
    </location>
</feature>
<dbReference type="EMBL" id="JBANRG010000011">
    <property type="protein sequence ID" value="KAK7462443.1"/>
    <property type="molecule type" value="Genomic_DNA"/>
</dbReference>
<feature type="region of interest" description="Disordered" evidence="1">
    <location>
        <begin position="1"/>
        <end position="241"/>
    </location>
</feature>
<dbReference type="Proteomes" id="UP001498398">
    <property type="component" value="Unassembled WGS sequence"/>
</dbReference>
<name>A0ABR1JNF7_9AGAR</name>
<gene>
    <name evidence="3" type="ORF">VKT23_008042</name>
</gene>